<feature type="chain" id="PRO_5046309626" evidence="2">
    <location>
        <begin position="18"/>
        <end position="466"/>
    </location>
</feature>
<protein>
    <submittedName>
        <fullName evidence="3">DUF3300 domain-containing protein</fullName>
    </submittedName>
</protein>
<keyword evidence="4" id="KW-1185">Reference proteome</keyword>
<dbReference type="PANTHER" id="PTHR40269:SF1">
    <property type="entry name" value="OUTER MEMBRANE PROTEIN"/>
    <property type="match status" value="1"/>
</dbReference>
<reference evidence="3 4" key="1">
    <citation type="submission" date="2022-04" db="EMBL/GenBank/DDBJ databases">
        <authorList>
            <person name="Grouzdev D.S."/>
            <person name="Pantiukh K.S."/>
            <person name="Krutkina M.S."/>
        </authorList>
    </citation>
    <scope>NUCLEOTIDE SEQUENCE [LARGE SCALE GENOMIC DNA]</scope>
    <source>
        <strain evidence="3 4">Jip08</strain>
    </source>
</reference>
<feature type="compositionally biased region" description="Low complexity" evidence="1">
    <location>
        <begin position="380"/>
        <end position="394"/>
    </location>
</feature>
<dbReference type="InterPro" id="IPR021728">
    <property type="entry name" value="DUF3300"/>
</dbReference>
<dbReference type="RefSeq" id="WP_247199319.1">
    <property type="nucleotide sequence ID" value="NZ_JALKCG010000001.1"/>
</dbReference>
<organism evidence="3 4">
    <name type="scientific">Ancylobacter koreensis</name>
    <dbReference type="NCBI Taxonomy" id="266121"/>
    <lineage>
        <taxon>Bacteria</taxon>
        <taxon>Pseudomonadati</taxon>
        <taxon>Pseudomonadota</taxon>
        <taxon>Alphaproteobacteria</taxon>
        <taxon>Hyphomicrobiales</taxon>
        <taxon>Xanthobacteraceae</taxon>
        <taxon>Ancylobacter</taxon>
    </lineage>
</organism>
<dbReference type="PANTHER" id="PTHR40269">
    <property type="entry name" value="OUTER MEMBRANE PROTEIN-RELATED"/>
    <property type="match status" value="1"/>
</dbReference>
<feature type="region of interest" description="Disordered" evidence="1">
    <location>
        <begin position="272"/>
        <end position="466"/>
    </location>
</feature>
<dbReference type="Pfam" id="PF11737">
    <property type="entry name" value="DUF3300"/>
    <property type="match status" value="1"/>
</dbReference>
<feature type="compositionally biased region" description="Gly residues" evidence="1">
    <location>
        <begin position="449"/>
        <end position="466"/>
    </location>
</feature>
<evidence type="ECO:0000256" key="2">
    <source>
        <dbReference type="SAM" id="SignalP"/>
    </source>
</evidence>
<sequence>MLTLAVLVAGAPGPARAQTAPPSAGDPTATVPAPAPVQPPPAPAPDDANVVRFSQEEIAKLVAPYALYPDDLLAQLLPASAYPIEIVQAARWLEKNKEVVAKGDFSGIDAQSWTPEVKALARFPDVIARLNEDLDATSDLGDAFVYQPQDIAAAIQDLRRRAQKSGSLKTTPQQRVVTETQGTTSYVIIEPAEPGVIYVPTYNPATVYDSSAAVAAGLIGFGLGVAVGAAVSDPWDWRYGWVYPPRWPGYPAYRPGGINNGNINIGNEINIGGGNTRPWRPDADRYRPGQGTKPGIGGPGRPGGPGGPNVGGPGRPGGPAGPGGPNAGGPGNPGPGGVGGAGGPNFGGPGKPAGPGGPNVGGPGKPGGAPGGMPSTGPSAKPSTKPATQPATKPAPRPDRPATGRPASPQRPSAFGDIGAGGNAAGLAKRGASSRQSVSRPPVPPRAGRPGGGGGGGGGGGPGGRR</sequence>
<name>A0ABT0DJQ7_9HYPH</name>
<accession>A0ABT0DJQ7</accession>
<proteinExistence type="predicted"/>
<evidence type="ECO:0000313" key="3">
    <source>
        <dbReference type="EMBL" id="MCK0207414.1"/>
    </source>
</evidence>
<feature type="signal peptide" evidence="2">
    <location>
        <begin position="1"/>
        <end position="17"/>
    </location>
</feature>
<reference evidence="4" key="2">
    <citation type="submission" date="2023-07" db="EMBL/GenBank/DDBJ databases">
        <title>Ancylobacter moscoviensis sp. nov., facultatively methylotrophic bacteria from activated sludge and the reclassification of Starkeya novella (Starkey 1934) Kelly et al. 2000 as Ancylobacter novellus comb. nov., Starkeya koreensis Im et al. 2006 as Ancylobacter koreensis comb.nov., Angulomicrobium tetraedrale Vasil'eva et al. 1986 as Ancylobacter tetraedralis comb. nov., Angulomicrobium amanitiforme Fritz et al. 2004 as Ancylobacter amanitiformis comb. nov. and Methylorhabdus multivorans Doronina et al. 1996 as Ancylobacter multivorans comb. nov. and emended description of the genus Ancylobacter.</title>
        <authorList>
            <person name="Doronina N."/>
            <person name="Chemodurova A."/>
            <person name="Grouzdev D."/>
            <person name="Koziaeva V."/>
            <person name="Shi W."/>
            <person name="Wu L."/>
            <person name="Kaparullina E."/>
        </authorList>
    </citation>
    <scope>NUCLEOTIDE SEQUENCE [LARGE SCALE GENOMIC DNA]</scope>
    <source>
        <strain evidence="4">Jip08</strain>
    </source>
</reference>
<dbReference type="Proteomes" id="UP001202867">
    <property type="component" value="Unassembled WGS sequence"/>
</dbReference>
<feature type="compositionally biased region" description="Pro residues" evidence="1">
    <location>
        <begin position="33"/>
        <end position="44"/>
    </location>
</feature>
<evidence type="ECO:0000313" key="4">
    <source>
        <dbReference type="Proteomes" id="UP001202867"/>
    </source>
</evidence>
<feature type="compositionally biased region" description="Gly residues" evidence="1">
    <location>
        <begin position="292"/>
        <end position="371"/>
    </location>
</feature>
<gene>
    <name evidence="3" type="ORF">MWN33_05130</name>
</gene>
<comment type="caution">
    <text evidence="3">The sequence shown here is derived from an EMBL/GenBank/DDBJ whole genome shotgun (WGS) entry which is preliminary data.</text>
</comment>
<dbReference type="EMBL" id="JALKCG010000001">
    <property type="protein sequence ID" value="MCK0207414.1"/>
    <property type="molecule type" value="Genomic_DNA"/>
</dbReference>
<keyword evidence="2" id="KW-0732">Signal</keyword>
<evidence type="ECO:0000256" key="1">
    <source>
        <dbReference type="SAM" id="MobiDB-lite"/>
    </source>
</evidence>
<feature type="region of interest" description="Disordered" evidence="1">
    <location>
        <begin position="12"/>
        <end position="48"/>
    </location>
</feature>